<sequence>MMQSQLGGISDAAMIPESGGSSDSQMASGMRSAAAVEATALTSKLQVGGISDAVFPSGGSSVSKKTSGVSAGVEVTSSTTLRSLEEGSQRLPPRFPMSPSQSGGGDRGRRGGRGRGRGNNVTAAIRNTLGSGRLLDSAQPVTPVGQTRAHTAQHPRVRQVEIYTYGFGVIDEEERELREAEAGGEI</sequence>
<name>A0A7C8ICQ2_9PLEO</name>
<evidence type="ECO:0000313" key="3">
    <source>
        <dbReference type="Proteomes" id="UP000481861"/>
    </source>
</evidence>
<gene>
    <name evidence="2" type="ORF">BDV95DRAFT_560576</name>
</gene>
<feature type="region of interest" description="Disordered" evidence="1">
    <location>
        <begin position="54"/>
        <end position="120"/>
    </location>
</feature>
<evidence type="ECO:0000256" key="1">
    <source>
        <dbReference type="SAM" id="MobiDB-lite"/>
    </source>
</evidence>
<evidence type="ECO:0000313" key="2">
    <source>
        <dbReference type="EMBL" id="KAF2876374.1"/>
    </source>
</evidence>
<organism evidence="2 3">
    <name type="scientific">Massariosphaeria phaeospora</name>
    <dbReference type="NCBI Taxonomy" id="100035"/>
    <lineage>
        <taxon>Eukaryota</taxon>
        <taxon>Fungi</taxon>
        <taxon>Dikarya</taxon>
        <taxon>Ascomycota</taxon>
        <taxon>Pezizomycotina</taxon>
        <taxon>Dothideomycetes</taxon>
        <taxon>Pleosporomycetidae</taxon>
        <taxon>Pleosporales</taxon>
        <taxon>Pleosporales incertae sedis</taxon>
        <taxon>Massariosphaeria</taxon>
    </lineage>
</organism>
<protein>
    <submittedName>
        <fullName evidence="2">Uncharacterized protein</fullName>
    </submittedName>
</protein>
<keyword evidence="3" id="KW-1185">Reference proteome</keyword>
<proteinExistence type="predicted"/>
<feature type="region of interest" description="Disordered" evidence="1">
    <location>
        <begin position="1"/>
        <end position="36"/>
    </location>
</feature>
<feature type="compositionally biased region" description="Low complexity" evidence="1">
    <location>
        <begin position="57"/>
        <end position="73"/>
    </location>
</feature>
<dbReference type="Proteomes" id="UP000481861">
    <property type="component" value="Unassembled WGS sequence"/>
</dbReference>
<dbReference type="EMBL" id="JAADJZ010000003">
    <property type="protein sequence ID" value="KAF2876374.1"/>
    <property type="molecule type" value="Genomic_DNA"/>
</dbReference>
<accession>A0A7C8ICQ2</accession>
<comment type="caution">
    <text evidence="2">The sequence shown here is derived from an EMBL/GenBank/DDBJ whole genome shotgun (WGS) entry which is preliminary data.</text>
</comment>
<reference evidence="2 3" key="1">
    <citation type="submission" date="2020-01" db="EMBL/GenBank/DDBJ databases">
        <authorList>
            <consortium name="DOE Joint Genome Institute"/>
            <person name="Haridas S."/>
            <person name="Albert R."/>
            <person name="Binder M."/>
            <person name="Bloem J."/>
            <person name="Labutti K."/>
            <person name="Salamov A."/>
            <person name="Andreopoulos B."/>
            <person name="Baker S.E."/>
            <person name="Barry K."/>
            <person name="Bills G."/>
            <person name="Bluhm B.H."/>
            <person name="Cannon C."/>
            <person name="Castanera R."/>
            <person name="Culley D.E."/>
            <person name="Daum C."/>
            <person name="Ezra D."/>
            <person name="Gonzalez J.B."/>
            <person name="Henrissat B."/>
            <person name="Kuo A."/>
            <person name="Liang C."/>
            <person name="Lipzen A."/>
            <person name="Lutzoni F."/>
            <person name="Magnuson J."/>
            <person name="Mondo S."/>
            <person name="Nolan M."/>
            <person name="Ohm R."/>
            <person name="Pangilinan J."/>
            <person name="Park H.-J.H."/>
            <person name="Ramirez L."/>
            <person name="Alfaro M."/>
            <person name="Sun H."/>
            <person name="Tritt A."/>
            <person name="Yoshinaga Y."/>
            <person name="Zwiers L.-H.L."/>
            <person name="Turgeon B.G."/>
            <person name="Goodwin S.B."/>
            <person name="Spatafora J.W."/>
            <person name="Crous P.W."/>
            <person name="Grigoriev I.V."/>
        </authorList>
    </citation>
    <scope>NUCLEOTIDE SEQUENCE [LARGE SCALE GENOMIC DNA]</scope>
    <source>
        <strain evidence="2 3">CBS 611.86</strain>
    </source>
</reference>
<dbReference type="AlphaFoldDB" id="A0A7C8ICQ2"/>